<reference evidence="1 2" key="1">
    <citation type="journal article" date="2019" name="Sci. Rep.">
        <title>Differences in resource use lead to coexistence of seed-transmitted microbial populations.</title>
        <authorList>
            <person name="Torres-Cortes G."/>
            <person name="Garcia B.J."/>
            <person name="Compant S."/>
            <person name="Rezki S."/>
            <person name="Jones P."/>
            <person name="Preveaux A."/>
            <person name="Briand M."/>
            <person name="Roulet A."/>
            <person name="Bouchez O."/>
            <person name="Jacobson D."/>
            <person name="Barret M."/>
        </authorList>
    </citation>
    <scope>NUCLEOTIDE SEQUENCE [LARGE SCALE GENOMIC DNA]</scope>
    <source>
        <strain evidence="1 2">CFBP13530</strain>
    </source>
</reference>
<dbReference type="GO" id="GO:0016020">
    <property type="term" value="C:membrane"/>
    <property type="evidence" value="ECO:0007669"/>
    <property type="project" value="InterPro"/>
</dbReference>
<dbReference type="GO" id="GO:0006044">
    <property type="term" value="P:N-acetylglucosamine metabolic process"/>
    <property type="evidence" value="ECO:0007669"/>
    <property type="project" value="TreeGrafter"/>
</dbReference>
<dbReference type="Pfam" id="PF04724">
    <property type="entry name" value="Glyco_transf_17"/>
    <property type="match status" value="1"/>
</dbReference>
<name>A0AB38P3U1_9ENTR</name>
<accession>A0AB38P3U1</accession>
<dbReference type="EMBL" id="QGAL01000003">
    <property type="protein sequence ID" value="TKK18925.1"/>
    <property type="molecule type" value="Genomic_DNA"/>
</dbReference>
<organism evidence="1 2">
    <name type="scientific">Enterobacter cancerogenus</name>
    <dbReference type="NCBI Taxonomy" id="69218"/>
    <lineage>
        <taxon>Bacteria</taxon>
        <taxon>Pseudomonadati</taxon>
        <taxon>Pseudomonadota</taxon>
        <taxon>Gammaproteobacteria</taxon>
        <taxon>Enterobacterales</taxon>
        <taxon>Enterobacteriaceae</taxon>
        <taxon>Enterobacter</taxon>
        <taxon>Enterobacter cloacae complex</taxon>
    </lineage>
</organism>
<protein>
    <submittedName>
        <fullName evidence="1">Benzoate transporter</fullName>
    </submittedName>
</protein>
<dbReference type="InterPro" id="IPR006813">
    <property type="entry name" value="Glyco_trans_17"/>
</dbReference>
<dbReference type="PANTHER" id="PTHR12224">
    <property type="entry name" value="BETA-1,4-MANNOSYL-GLYCOPROTEIN BETA-1,4-N-ACETYLGLUCOSAMINYL-TRANSFERASE"/>
    <property type="match status" value="1"/>
</dbReference>
<comment type="caution">
    <text evidence="1">The sequence shown here is derived from an EMBL/GenBank/DDBJ whole genome shotgun (WGS) entry which is preliminary data.</text>
</comment>
<evidence type="ECO:0000313" key="1">
    <source>
        <dbReference type="EMBL" id="TKK18925.1"/>
    </source>
</evidence>
<dbReference type="AlphaFoldDB" id="A0AB38P3U1"/>
<proteinExistence type="predicted"/>
<dbReference type="KEGG" id="ecan:CWI88_03090"/>
<dbReference type="RefSeq" id="WP_101736949.1">
    <property type="nucleotide sequence ID" value="NZ_CP025225.1"/>
</dbReference>
<dbReference type="PANTHER" id="PTHR12224:SF0">
    <property type="entry name" value="BETA-1,4-MANNOSYL-GLYCOPROTEIN 4-BETA-N-ACETYLGLUCOSAMINYLTRANSFERASE"/>
    <property type="match status" value="1"/>
</dbReference>
<gene>
    <name evidence="1" type="ORF">EcCFBP13530_11305</name>
</gene>
<dbReference type="GO" id="GO:0003830">
    <property type="term" value="F:beta-1,4-mannosylglycoprotein 4-beta-N-acetylglucosaminyltransferase activity"/>
    <property type="evidence" value="ECO:0007669"/>
    <property type="project" value="InterPro"/>
</dbReference>
<evidence type="ECO:0000313" key="2">
    <source>
        <dbReference type="Proteomes" id="UP000306327"/>
    </source>
</evidence>
<sequence length="282" mass="33270">MIYDCFLYYDEDMMLDIRLNTLAGVVDRFVIVESSHTFTGKPKSLNFDITKYEKFKDKIIYVPFHDRPILKEGSADEYDAWANEAATRNAIMRGLENAKDDDIILVSDVDEIFRPDVVKSINPKHLCTILHMPFYNYQFNLQVFNMDGSERQCKAPRATTFRNLKGYFNSEPEVFRNIKKSALRKDFLSKTWFKLRSKIVKNSGWHFSWIMTPERISEKMSSISHTEYDLPHLNNKDHIISALTNSKDIWNRERVMKKQELSKDKFPAYLVDNAEKYKDFIL</sequence>
<dbReference type="Proteomes" id="UP000306327">
    <property type="component" value="Unassembled WGS sequence"/>
</dbReference>